<dbReference type="Gene3D" id="2.30.30.40">
    <property type="entry name" value="SH3 Domains"/>
    <property type="match status" value="1"/>
</dbReference>
<accession>A0A5C3N8Y6</accession>
<feature type="compositionally biased region" description="Low complexity" evidence="3">
    <location>
        <begin position="18"/>
        <end position="38"/>
    </location>
</feature>
<feature type="compositionally biased region" description="Acidic residues" evidence="3">
    <location>
        <begin position="341"/>
        <end position="357"/>
    </location>
</feature>
<dbReference type="OrthoDB" id="19092at2759"/>
<dbReference type="PROSITE" id="PS50002">
    <property type="entry name" value="SH3"/>
    <property type="match status" value="1"/>
</dbReference>
<evidence type="ECO:0000259" key="4">
    <source>
        <dbReference type="PROSITE" id="PS50002"/>
    </source>
</evidence>
<evidence type="ECO:0000256" key="2">
    <source>
        <dbReference type="PROSITE-ProRule" id="PRU00192"/>
    </source>
</evidence>
<evidence type="ECO:0000313" key="5">
    <source>
        <dbReference type="EMBL" id="TFK53297.1"/>
    </source>
</evidence>
<feature type="region of interest" description="Disordered" evidence="3">
    <location>
        <begin position="1"/>
        <end position="241"/>
    </location>
</feature>
<dbReference type="AlphaFoldDB" id="A0A5C3N8Y6"/>
<reference evidence="5 6" key="1">
    <citation type="journal article" date="2019" name="Nat. Ecol. Evol.">
        <title>Megaphylogeny resolves global patterns of mushroom evolution.</title>
        <authorList>
            <person name="Varga T."/>
            <person name="Krizsan K."/>
            <person name="Foldi C."/>
            <person name="Dima B."/>
            <person name="Sanchez-Garcia M."/>
            <person name="Sanchez-Ramirez S."/>
            <person name="Szollosi G.J."/>
            <person name="Szarkandi J.G."/>
            <person name="Papp V."/>
            <person name="Albert L."/>
            <person name="Andreopoulos W."/>
            <person name="Angelini C."/>
            <person name="Antonin V."/>
            <person name="Barry K.W."/>
            <person name="Bougher N.L."/>
            <person name="Buchanan P."/>
            <person name="Buyck B."/>
            <person name="Bense V."/>
            <person name="Catcheside P."/>
            <person name="Chovatia M."/>
            <person name="Cooper J."/>
            <person name="Damon W."/>
            <person name="Desjardin D."/>
            <person name="Finy P."/>
            <person name="Geml J."/>
            <person name="Haridas S."/>
            <person name="Hughes K."/>
            <person name="Justo A."/>
            <person name="Karasinski D."/>
            <person name="Kautmanova I."/>
            <person name="Kiss B."/>
            <person name="Kocsube S."/>
            <person name="Kotiranta H."/>
            <person name="LaButti K.M."/>
            <person name="Lechner B.E."/>
            <person name="Liimatainen K."/>
            <person name="Lipzen A."/>
            <person name="Lukacs Z."/>
            <person name="Mihaltcheva S."/>
            <person name="Morgado L.N."/>
            <person name="Niskanen T."/>
            <person name="Noordeloos M.E."/>
            <person name="Ohm R.A."/>
            <person name="Ortiz-Santana B."/>
            <person name="Ovrebo C."/>
            <person name="Racz N."/>
            <person name="Riley R."/>
            <person name="Savchenko A."/>
            <person name="Shiryaev A."/>
            <person name="Soop K."/>
            <person name="Spirin V."/>
            <person name="Szebenyi C."/>
            <person name="Tomsovsky M."/>
            <person name="Tulloss R.E."/>
            <person name="Uehling J."/>
            <person name="Grigoriev I.V."/>
            <person name="Vagvolgyi C."/>
            <person name="Papp T."/>
            <person name="Martin F.M."/>
            <person name="Miettinen O."/>
            <person name="Hibbett D.S."/>
            <person name="Nagy L.G."/>
        </authorList>
    </citation>
    <scope>NUCLEOTIDE SEQUENCE [LARGE SCALE GENOMIC DNA]</scope>
    <source>
        <strain evidence="5 6">OMC1185</strain>
    </source>
</reference>
<dbReference type="SMART" id="SM00326">
    <property type="entry name" value="SH3"/>
    <property type="match status" value="1"/>
</dbReference>
<dbReference type="InterPro" id="IPR036028">
    <property type="entry name" value="SH3-like_dom_sf"/>
</dbReference>
<protein>
    <recommendedName>
        <fullName evidence="4">SH3 domain-containing protein</fullName>
    </recommendedName>
</protein>
<keyword evidence="6" id="KW-1185">Reference proteome</keyword>
<dbReference type="InterPro" id="IPR001452">
    <property type="entry name" value="SH3_domain"/>
</dbReference>
<organism evidence="5 6">
    <name type="scientific">Heliocybe sulcata</name>
    <dbReference type="NCBI Taxonomy" id="5364"/>
    <lineage>
        <taxon>Eukaryota</taxon>
        <taxon>Fungi</taxon>
        <taxon>Dikarya</taxon>
        <taxon>Basidiomycota</taxon>
        <taxon>Agaricomycotina</taxon>
        <taxon>Agaricomycetes</taxon>
        <taxon>Gloeophyllales</taxon>
        <taxon>Gloeophyllaceae</taxon>
        <taxon>Heliocybe</taxon>
    </lineage>
</organism>
<feature type="region of interest" description="Disordered" evidence="3">
    <location>
        <begin position="253"/>
        <end position="294"/>
    </location>
</feature>
<dbReference type="SUPFAM" id="SSF50044">
    <property type="entry name" value="SH3-domain"/>
    <property type="match status" value="1"/>
</dbReference>
<feature type="compositionally biased region" description="Low complexity" evidence="3">
    <location>
        <begin position="200"/>
        <end position="210"/>
    </location>
</feature>
<dbReference type="Proteomes" id="UP000305948">
    <property type="component" value="Unassembled WGS sequence"/>
</dbReference>
<proteinExistence type="predicted"/>
<feature type="domain" description="SH3" evidence="4">
    <location>
        <begin position="360"/>
        <end position="420"/>
    </location>
</feature>
<dbReference type="EMBL" id="ML213507">
    <property type="protein sequence ID" value="TFK53297.1"/>
    <property type="molecule type" value="Genomic_DNA"/>
</dbReference>
<feature type="compositionally biased region" description="Polar residues" evidence="3">
    <location>
        <begin position="121"/>
        <end position="132"/>
    </location>
</feature>
<gene>
    <name evidence="5" type="ORF">OE88DRAFT_1239961</name>
</gene>
<evidence type="ECO:0000256" key="3">
    <source>
        <dbReference type="SAM" id="MobiDB-lite"/>
    </source>
</evidence>
<feature type="compositionally biased region" description="Polar residues" evidence="3">
    <location>
        <begin position="54"/>
        <end position="64"/>
    </location>
</feature>
<feature type="compositionally biased region" description="Low complexity" evidence="3">
    <location>
        <begin position="163"/>
        <end position="193"/>
    </location>
</feature>
<sequence length="425" mass="44619">MASAAISNPESKEFSPRSSLSIEAPASSSPYPSPGSSFLPPPVPGVHEFAKPPTRNSTGSTQKGKQVDGSEGADKQVLMDGNAGEDASRTPGKSQLLDLPPDSPAASPITPTLPTPTPASVNNTVSGTKTPTPSSPLVLDIPGADMGASALSASRPAPPSPAPSRRSSAVMNGSASLSRHSSKSSTRPSLSGSANRKSQSRLSQLSSSLQYFTPSSSPAQSIQLPPQDAEPDPPKAKRHSLFLAKIRDFAYPASDDRHCGKGPDVPRPNRYPKRMSTLSYASSSSSEDEEDDVSKAGTWGGFKWGFGGGGWGFGNRGSRMPGEEDLGSLPSRTELDRNFTGEDEDEEEGYGDAEGEEGPLYPGLYKALYAFMPEGTAEMALEEEQVVRVISRGGVGWAIVLKPEGGQALVPASYLEPVKLDEEEE</sequence>
<feature type="region of interest" description="Disordered" evidence="3">
    <location>
        <begin position="313"/>
        <end position="358"/>
    </location>
</feature>
<name>A0A5C3N8Y6_9AGAM</name>
<keyword evidence="1 2" id="KW-0728">SH3 domain</keyword>
<feature type="compositionally biased region" description="Polar residues" evidence="3">
    <location>
        <begin position="211"/>
        <end position="224"/>
    </location>
</feature>
<evidence type="ECO:0000313" key="6">
    <source>
        <dbReference type="Proteomes" id="UP000305948"/>
    </source>
</evidence>
<feature type="compositionally biased region" description="Basic and acidic residues" evidence="3">
    <location>
        <begin position="65"/>
        <end position="74"/>
    </location>
</feature>
<evidence type="ECO:0000256" key="1">
    <source>
        <dbReference type="ARBA" id="ARBA00022443"/>
    </source>
</evidence>
<dbReference type="STRING" id="5364.A0A5C3N8Y6"/>